<feature type="domain" description="CBM6" evidence="8">
    <location>
        <begin position="358"/>
        <end position="456"/>
    </location>
</feature>
<dbReference type="PANTHER" id="PTHR43772:SF2">
    <property type="entry name" value="PUTATIVE (AFU_ORTHOLOGUE AFUA_2G04480)-RELATED"/>
    <property type="match status" value="1"/>
</dbReference>
<dbReference type="CDD" id="cd04084">
    <property type="entry name" value="CBM6_xylanase-like"/>
    <property type="match status" value="1"/>
</dbReference>
<sequence length="456" mass="51654">MEYHIFYSKMPKLISQYLFLLFLSINAFGQNPLIMDQFTADPTARVFNGRLYVFPSHDIVPPEGEGRAEWFNMADYHVFSSENLTEWTDHGKILDQKDVPWADPEAYSMWAPDAVSKNGKFHFYFPTRIKGAGDGEGGFSIGVAIADKPEGPYKPQPNHIEGVEGIDPNVFIDKDGQAYLYWSRGKIYGAKLKDNMLELDSEIKTFEEIPQKGHIEGPFVFERNGTYYMTYPHVANNTERLEYGTSDNPMGPFTHQGVIMDESASGTWTNHHSIVNYKDQWYLFYHDNDLSPDFDKNRSIRADSLFFEENGNIKKVIPTKRGVGITSSTSKIQIDRYSAKSNYGAASVFLDRLDPFQGWKVVLNKPDAWVKYNRVDFGNEVPKNVKIRARSLTGATIALKLAGENDEEIAEVTIQKGGNWNVFSAPVKSEATDVQDLIVQLKSGAGVEVDWVQFEK</sequence>
<gene>
    <name evidence="9" type="ORF">SAMN05878281_2862</name>
</gene>
<dbReference type="SUPFAM" id="SSF75005">
    <property type="entry name" value="Arabinanase/levansucrase/invertase"/>
    <property type="match status" value="1"/>
</dbReference>
<dbReference type="Gene3D" id="2.60.120.260">
    <property type="entry name" value="Galactose-binding domain-like"/>
    <property type="match status" value="1"/>
</dbReference>
<dbReference type="EMBL" id="LT670848">
    <property type="protein sequence ID" value="SHM98208.1"/>
    <property type="molecule type" value="Genomic_DNA"/>
</dbReference>
<evidence type="ECO:0000256" key="5">
    <source>
        <dbReference type="ARBA" id="ARBA00023295"/>
    </source>
</evidence>
<dbReference type="GO" id="GO:0045493">
    <property type="term" value="P:xylan catabolic process"/>
    <property type="evidence" value="ECO:0007669"/>
    <property type="project" value="UniProtKB-KW"/>
</dbReference>
<reference evidence="10" key="1">
    <citation type="submission" date="2016-11" db="EMBL/GenBank/DDBJ databases">
        <authorList>
            <person name="Varghese N."/>
            <person name="Submissions S."/>
        </authorList>
    </citation>
    <scope>NUCLEOTIDE SEQUENCE [LARGE SCALE GENOMIC DNA]</scope>
    <source>
        <strain evidence="10">ACAM 48</strain>
    </source>
</reference>
<keyword evidence="2" id="KW-0624">Polysaccharide degradation</keyword>
<dbReference type="InterPro" id="IPR052176">
    <property type="entry name" value="Glycosyl_Hydrlase_43_Enz"/>
</dbReference>
<evidence type="ECO:0000313" key="9">
    <source>
        <dbReference type="EMBL" id="SHM98208.1"/>
    </source>
</evidence>
<dbReference type="Pfam" id="PF04616">
    <property type="entry name" value="Glyco_hydro_43"/>
    <property type="match status" value="1"/>
</dbReference>
<dbReference type="InterPro" id="IPR006710">
    <property type="entry name" value="Glyco_hydro_43"/>
</dbReference>
<proteinExistence type="inferred from homology"/>
<dbReference type="PANTHER" id="PTHR43772">
    <property type="entry name" value="ENDO-1,4-BETA-XYLANASE"/>
    <property type="match status" value="1"/>
</dbReference>
<dbReference type="AlphaFoldDB" id="A0A1M7N3S8"/>
<dbReference type="InterPro" id="IPR005084">
    <property type="entry name" value="CBM6"/>
</dbReference>
<evidence type="ECO:0000256" key="3">
    <source>
        <dbReference type="ARBA" id="ARBA00022801"/>
    </source>
</evidence>
<evidence type="ECO:0000313" key="10">
    <source>
        <dbReference type="Proteomes" id="UP000190235"/>
    </source>
</evidence>
<dbReference type="SUPFAM" id="SSF49785">
    <property type="entry name" value="Galactose-binding domain-like"/>
    <property type="match status" value="1"/>
</dbReference>
<evidence type="ECO:0000259" key="8">
    <source>
        <dbReference type="Pfam" id="PF03422"/>
    </source>
</evidence>
<dbReference type="InterPro" id="IPR023296">
    <property type="entry name" value="Glyco_hydro_beta-prop_sf"/>
</dbReference>
<evidence type="ECO:0000256" key="7">
    <source>
        <dbReference type="RuleBase" id="RU361187"/>
    </source>
</evidence>
<dbReference type="Gene3D" id="2.115.10.20">
    <property type="entry name" value="Glycosyl hydrolase domain, family 43"/>
    <property type="match status" value="1"/>
</dbReference>
<keyword evidence="10" id="KW-1185">Reference proteome</keyword>
<name>A0A1M7N3S8_9FLAO</name>
<dbReference type="Proteomes" id="UP000190235">
    <property type="component" value="Chromosome I"/>
</dbReference>
<keyword evidence="5 7" id="KW-0326">Glycosidase</keyword>
<accession>A0A1M7N3S8</accession>
<feature type="site" description="Important for catalytic activity, responsible for pKa modulation of the active site Glu and correct orientation of both the proton donor and substrate" evidence="6">
    <location>
        <position position="167"/>
    </location>
</feature>
<comment type="similarity">
    <text evidence="1 7">Belongs to the glycosyl hydrolase 43 family.</text>
</comment>
<keyword evidence="2" id="KW-0858">Xylan degradation</keyword>
<dbReference type="GO" id="GO:0004553">
    <property type="term" value="F:hydrolase activity, hydrolyzing O-glycosyl compounds"/>
    <property type="evidence" value="ECO:0007669"/>
    <property type="project" value="InterPro"/>
</dbReference>
<dbReference type="Pfam" id="PF03422">
    <property type="entry name" value="CBM_6"/>
    <property type="match status" value="1"/>
</dbReference>
<evidence type="ECO:0000256" key="4">
    <source>
        <dbReference type="ARBA" id="ARBA00023277"/>
    </source>
</evidence>
<keyword evidence="3 7" id="KW-0378">Hydrolase</keyword>
<dbReference type="CDD" id="cd08990">
    <property type="entry name" value="GH43_AXH_like"/>
    <property type="match status" value="1"/>
</dbReference>
<organism evidence="9 10">
    <name type="scientific">Salegentibacter salegens</name>
    <dbReference type="NCBI Taxonomy" id="143223"/>
    <lineage>
        <taxon>Bacteria</taxon>
        <taxon>Pseudomonadati</taxon>
        <taxon>Bacteroidota</taxon>
        <taxon>Flavobacteriia</taxon>
        <taxon>Flavobacteriales</taxon>
        <taxon>Flavobacteriaceae</taxon>
        <taxon>Salegentibacter</taxon>
    </lineage>
</organism>
<evidence type="ECO:0000256" key="1">
    <source>
        <dbReference type="ARBA" id="ARBA00009865"/>
    </source>
</evidence>
<protein>
    <submittedName>
        <fullName evidence="9">Carbohydrate binding module (Family 6)</fullName>
    </submittedName>
</protein>
<evidence type="ECO:0000256" key="6">
    <source>
        <dbReference type="PIRSR" id="PIRSR606710-2"/>
    </source>
</evidence>
<dbReference type="InterPro" id="IPR008979">
    <property type="entry name" value="Galactose-bd-like_sf"/>
</dbReference>
<dbReference type="RefSeq" id="WP_197686263.1">
    <property type="nucleotide sequence ID" value="NZ_LT670848.1"/>
</dbReference>
<keyword evidence="4" id="KW-0119">Carbohydrate metabolism</keyword>
<dbReference type="STRING" id="143223.SAMN05878281_2862"/>
<evidence type="ECO:0000256" key="2">
    <source>
        <dbReference type="ARBA" id="ARBA00022651"/>
    </source>
</evidence>
<dbReference type="GO" id="GO:0030246">
    <property type="term" value="F:carbohydrate binding"/>
    <property type="evidence" value="ECO:0007669"/>
    <property type="project" value="InterPro"/>
</dbReference>